<feature type="signal peptide" evidence="1">
    <location>
        <begin position="1"/>
        <end position="19"/>
    </location>
</feature>
<dbReference type="STRING" id="1810919.A0A3D8RZG2"/>
<dbReference type="RefSeq" id="XP_026603934.1">
    <property type="nucleotide sequence ID" value="XM_026748102.1"/>
</dbReference>
<keyword evidence="1" id="KW-0732">Signal</keyword>
<organism evidence="2 3">
    <name type="scientific">Aspergillus mulundensis</name>
    <dbReference type="NCBI Taxonomy" id="1810919"/>
    <lineage>
        <taxon>Eukaryota</taxon>
        <taxon>Fungi</taxon>
        <taxon>Dikarya</taxon>
        <taxon>Ascomycota</taxon>
        <taxon>Pezizomycotina</taxon>
        <taxon>Eurotiomycetes</taxon>
        <taxon>Eurotiomycetidae</taxon>
        <taxon>Eurotiales</taxon>
        <taxon>Aspergillaceae</taxon>
        <taxon>Aspergillus</taxon>
        <taxon>Aspergillus subgen. Nidulantes</taxon>
    </lineage>
</organism>
<dbReference type="EMBL" id="PVWQ01000006">
    <property type="protein sequence ID" value="RDW79234.1"/>
    <property type="molecule type" value="Genomic_DNA"/>
</dbReference>
<dbReference type="Proteomes" id="UP000256690">
    <property type="component" value="Unassembled WGS sequence"/>
</dbReference>
<evidence type="ECO:0000313" key="2">
    <source>
        <dbReference type="EMBL" id="RDW79234.1"/>
    </source>
</evidence>
<protein>
    <recommendedName>
        <fullName evidence="4">GPI anchored protein</fullName>
    </recommendedName>
</protein>
<evidence type="ECO:0008006" key="4">
    <source>
        <dbReference type="Google" id="ProtNLM"/>
    </source>
</evidence>
<accession>A0A3D8RZG2</accession>
<feature type="chain" id="PRO_5017652391" description="GPI anchored protein" evidence="1">
    <location>
        <begin position="20"/>
        <end position="184"/>
    </location>
</feature>
<dbReference type="GeneID" id="38116456"/>
<dbReference type="OrthoDB" id="4508538at2759"/>
<name>A0A3D8RZG2_9EURO</name>
<keyword evidence="3" id="KW-1185">Reference proteome</keyword>
<evidence type="ECO:0000313" key="3">
    <source>
        <dbReference type="Proteomes" id="UP000256690"/>
    </source>
</evidence>
<reference evidence="2 3" key="1">
    <citation type="journal article" date="2018" name="IMA Fungus">
        <title>IMA Genome-F 9: Draft genome sequence of Annulohypoxylon stygium, Aspergillus mulundensis, Berkeleyomyces basicola (syn. Thielaviopsis basicola), Ceratocystis smalleyi, two Cercospora beticola strains, Coleophoma cylindrospora, Fusarium fracticaudum, Phialophora cf. hyalina, and Morchella septimelata.</title>
        <authorList>
            <person name="Wingfield B.D."/>
            <person name="Bills G.F."/>
            <person name="Dong Y."/>
            <person name="Huang W."/>
            <person name="Nel W.J."/>
            <person name="Swalarsk-Parry B.S."/>
            <person name="Vaghefi N."/>
            <person name="Wilken P.M."/>
            <person name="An Z."/>
            <person name="de Beer Z.W."/>
            <person name="De Vos L."/>
            <person name="Chen L."/>
            <person name="Duong T.A."/>
            <person name="Gao Y."/>
            <person name="Hammerbacher A."/>
            <person name="Kikkert J.R."/>
            <person name="Li Y."/>
            <person name="Li H."/>
            <person name="Li K."/>
            <person name="Li Q."/>
            <person name="Liu X."/>
            <person name="Ma X."/>
            <person name="Naidoo K."/>
            <person name="Pethybridge S.J."/>
            <person name="Sun J."/>
            <person name="Steenkamp E.T."/>
            <person name="van der Nest M.A."/>
            <person name="van Wyk S."/>
            <person name="Wingfield M.J."/>
            <person name="Xiong C."/>
            <person name="Yue Q."/>
            <person name="Zhang X."/>
        </authorList>
    </citation>
    <scope>NUCLEOTIDE SEQUENCE [LARGE SCALE GENOMIC DNA]</scope>
    <source>
        <strain evidence="2 3">DSM 5745</strain>
    </source>
</reference>
<sequence length="184" mass="19682">MRLTSISISLALLSPLALASPNLAAESNNAILKRAPVPMQPLVGRQLGQSPVHILARSPQNNDDNDCDSDERRCGNACVDEDWTCCPDNVSGGCPSDKECLRVDGVWGCCPEGEDCRWDDDDDDDDDDRNIFDRIGDGIDDLGDDIEDTWNDIVNDDDDDAAGMLKPGLGVALLAAVVAAVLPA</sequence>
<dbReference type="AlphaFoldDB" id="A0A3D8RZG2"/>
<evidence type="ECO:0000256" key="1">
    <source>
        <dbReference type="SAM" id="SignalP"/>
    </source>
</evidence>
<gene>
    <name evidence="2" type="ORF">DSM5745_06086</name>
</gene>
<comment type="caution">
    <text evidence="2">The sequence shown here is derived from an EMBL/GenBank/DDBJ whole genome shotgun (WGS) entry which is preliminary data.</text>
</comment>
<proteinExistence type="predicted"/>